<dbReference type="AlphaFoldDB" id="A0A8H5LAU4"/>
<feature type="region of interest" description="Disordered" evidence="1">
    <location>
        <begin position="54"/>
        <end position="125"/>
    </location>
</feature>
<feature type="compositionally biased region" description="Basic and acidic residues" evidence="1">
    <location>
        <begin position="75"/>
        <end position="87"/>
    </location>
</feature>
<accession>A0A8H5LAU4</accession>
<comment type="caution">
    <text evidence="2">The sequence shown here is derived from an EMBL/GenBank/DDBJ whole genome shotgun (WGS) entry which is preliminary data.</text>
</comment>
<dbReference type="EMBL" id="JAAOAS010000182">
    <property type="protein sequence ID" value="KAF5587236.1"/>
    <property type="molecule type" value="Genomic_DNA"/>
</dbReference>
<dbReference type="Proteomes" id="UP000546213">
    <property type="component" value="Unassembled WGS sequence"/>
</dbReference>
<evidence type="ECO:0000313" key="2">
    <source>
        <dbReference type="EMBL" id="KAF5587236.1"/>
    </source>
</evidence>
<evidence type="ECO:0000313" key="3">
    <source>
        <dbReference type="Proteomes" id="UP000546213"/>
    </source>
</evidence>
<reference evidence="2 3" key="1">
    <citation type="submission" date="2020-05" db="EMBL/GenBank/DDBJ databases">
        <title>Identification and distribution of gene clusters putatively required for synthesis of sphingolipid metabolism inhibitors in phylogenetically diverse species of the filamentous fungus Fusarium.</title>
        <authorList>
            <person name="Kim H.-S."/>
            <person name="Busman M."/>
            <person name="Brown D.W."/>
            <person name="Divon H."/>
            <person name="Uhlig S."/>
            <person name="Proctor R.H."/>
        </authorList>
    </citation>
    <scope>NUCLEOTIDE SEQUENCE [LARGE SCALE GENOMIC DNA]</scope>
    <source>
        <strain evidence="2 3">NRRL 36939</strain>
    </source>
</reference>
<evidence type="ECO:0000256" key="1">
    <source>
        <dbReference type="SAM" id="MobiDB-lite"/>
    </source>
</evidence>
<name>A0A8H5LAU4_9HYPO</name>
<proteinExistence type="predicted"/>
<keyword evidence="3" id="KW-1185">Reference proteome</keyword>
<sequence length="125" mass="14602">MSTEPYLNAVTMLERFMPYELGRQLQRFHDDHPGQLTMLTDKDWEWIRDVCLKPPTQPDEERYPAKLGYHRRFKRNENRDPRLKTDDNPEPEGQNAGQEETTETNQNAGSGDAHDVDSEQEGVDQ</sequence>
<organism evidence="2 3">
    <name type="scientific">Fusarium pseudocircinatum</name>
    <dbReference type="NCBI Taxonomy" id="56676"/>
    <lineage>
        <taxon>Eukaryota</taxon>
        <taxon>Fungi</taxon>
        <taxon>Dikarya</taxon>
        <taxon>Ascomycota</taxon>
        <taxon>Pezizomycotina</taxon>
        <taxon>Sordariomycetes</taxon>
        <taxon>Hypocreomycetidae</taxon>
        <taxon>Hypocreales</taxon>
        <taxon>Nectriaceae</taxon>
        <taxon>Fusarium</taxon>
        <taxon>Fusarium fujikuroi species complex</taxon>
    </lineage>
</organism>
<dbReference type="OrthoDB" id="5056413at2759"/>
<gene>
    <name evidence="2" type="ORF">FPCIR_7644</name>
</gene>
<feature type="compositionally biased region" description="Polar residues" evidence="1">
    <location>
        <begin position="95"/>
        <end position="109"/>
    </location>
</feature>
<protein>
    <submittedName>
        <fullName evidence="2">Uncharacterized protein</fullName>
    </submittedName>
</protein>